<protein>
    <submittedName>
        <fullName evidence="2">Uncharacterized protein</fullName>
    </submittedName>
</protein>
<dbReference type="AlphaFoldDB" id="A0A9W9YYK8"/>
<evidence type="ECO:0000313" key="3">
    <source>
        <dbReference type="Proteomes" id="UP001163046"/>
    </source>
</evidence>
<organism evidence="2 3">
    <name type="scientific">Desmophyllum pertusum</name>
    <dbReference type="NCBI Taxonomy" id="174260"/>
    <lineage>
        <taxon>Eukaryota</taxon>
        <taxon>Metazoa</taxon>
        <taxon>Cnidaria</taxon>
        <taxon>Anthozoa</taxon>
        <taxon>Hexacorallia</taxon>
        <taxon>Scleractinia</taxon>
        <taxon>Caryophylliina</taxon>
        <taxon>Caryophylliidae</taxon>
        <taxon>Desmophyllum</taxon>
    </lineage>
</organism>
<reference evidence="2" key="1">
    <citation type="submission" date="2023-01" db="EMBL/GenBank/DDBJ databases">
        <title>Genome assembly of the deep-sea coral Lophelia pertusa.</title>
        <authorList>
            <person name="Herrera S."/>
            <person name="Cordes E."/>
        </authorList>
    </citation>
    <scope>NUCLEOTIDE SEQUENCE</scope>
    <source>
        <strain evidence="2">USNM1676648</strain>
        <tissue evidence="2">Polyp</tissue>
    </source>
</reference>
<dbReference type="EMBL" id="MU826841">
    <property type="protein sequence ID" value="KAJ7371882.1"/>
    <property type="molecule type" value="Genomic_DNA"/>
</dbReference>
<accession>A0A9W9YYK8</accession>
<feature type="non-terminal residue" evidence="2">
    <location>
        <position position="1"/>
    </location>
</feature>
<feature type="region of interest" description="Disordered" evidence="1">
    <location>
        <begin position="61"/>
        <end position="89"/>
    </location>
</feature>
<sequence>KNRPGIPLEFCWNYRSGLDSGRNAEESGGIPGSGNPESSGIPGLECWSLVEFQIWTSGVQRNSGPRVPVSVDGLDSGRNPAEFQLAETP</sequence>
<evidence type="ECO:0000313" key="2">
    <source>
        <dbReference type="EMBL" id="KAJ7371882.1"/>
    </source>
</evidence>
<evidence type="ECO:0000256" key="1">
    <source>
        <dbReference type="SAM" id="MobiDB-lite"/>
    </source>
</evidence>
<keyword evidence="3" id="KW-1185">Reference proteome</keyword>
<name>A0A9W9YYK8_9CNID</name>
<proteinExistence type="predicted"/>
<gene>
    <name evidence="2" type="ORF">OS493_022603</name>
</gene>
<dbReference type="Proteomes" id="UP001163046">
    <property type="component" value="Unassembled WGS sequence"/>
</dbReference>
<comment type="caution">
    <text evidence="2">The sequence shown here is derived from an EMBL/GenBank/DDBJ whole genome shotgun (WGS) entry which is preliminary data.</text>
</comment>